<evidence type="ECO:0000313" key="2">
    <source>
        <dbReference type="Proteomes" id="UP001055167"/>
    </source>
</evidence>
<reference evidence="1" key="1">
    <citation type="journal article" date="2021" name="Front. Microbiol.">
        <title>Comprehensive Comparative Genomics and Phenotyping of Methylobacterium Species.</title>
        <authorList>
            <person name="Alessa O."/>
            <person name="Ogura Y."/>
            <person name="Fujitani Y."/>
            <person name="Takami H."/>
            <person name="Hayashi T."/>
            <person name="Sahin N."/>
            <person name="Tani A."/>
        </authorList>
    </citation>
    <scope>NUCLEOTIDE SEQUENCE</scope>
    <source>
        <strain evidence="1">KCTC 52305</strain>
    </source>
</reference>
<comment type="caution">
    <text evidence="1">The sequence shown here is derived from an EMBL/GenBank/DDBJ whole genome shotgun (WGS) entry which is preliminary data.</text>
</comment>
<reference evidence="1" key="2">
    <citation type="submission" date="2021-08" db="EMBL/GenBank/DDBJ databases">
        <authorList>
            <person name="Tani A."/>
            <person name="Ola A."/>
            <person name="Ogura Y."/>
            <person name="Katsura K."/>
            <person name="Hayashi T."/>
        </authorList>
    </citation>
    <scope>NUCLEOTIDE SEQUENCE</scope>
    <source>
        <strain evidence="1">KCTC 52305</strain>
    </source>
</reference>
<protein>
    <recommendedName>
        <fullName evidence="3">Mu-like prophage DNA circulation protein</fullName>
    </recommendedName>
</protein>
<proteinExistence type="predicted"/>
<name>A0ABQ4R087_9HYPH</name>
<dbReference type="RefSeq" id="WP_128562124.1">
    <property type="nucleotide sequence ID" value="NZ_BPQH01000012.1"/>
</dbReference>
<sequence>MPIAPSGALAGAAVSAGALAQIVLDLAAGLTVAPAIAVDVTRACRRVLKVDAPRVTSRADVAAIAAALVEAVQALARAAAPSDASAGLYAAAARARVAVPVSASPVLTRAYRYAGALSLSVAVACLGEAFLAECRSDFADRRAATAARTRITTACDGIFDPVADLLGQEVAEILGAAARQASAHLVTQAVSLAPVVRVATGRSFPSTALAWSLYGDPSRADELVSRNRIGTPLFCPATIEAVSPGGAA</sequence>
<keyword evidence="2" id="KW-1185">Reference proteome</keyword>
<gene>
    <name evidence="1" type="ORF">OPKNFCMD_3834</name>
</gene>
<organism evidence="1 2">
    <name type="scientific">Methylobacterium crusticola</name>
    <dbReference type="NCBI Taxonomy" id="1697972"/>
    <lineage>
        <taxon>Bacteria</taxon>
        <taxon>Pseudomonadati</taxon>
        <taxon>Pseudomonadota</taxon>
        <taxon>Alphaproteobacteria</taxon>
        <taxon>Hyphomicrobiales</taxon>
        <taxon>Methylobacteriaceae</taxon>
        <taxon>Methylobacterium</taxon>
    </lineage>
</organism>
<dbReference type="Proteomes" id="UP001055167">
    <property type="component" value="Unassembled WGS sequence"/>
</dbReference>
<evidence type="ECO:0008006" key="3">
    <source>
        <dbReference type="Google" id="ProtNLM"/>
    </source>
</evidence>
<accession>A0ABQ4R087</accession>
<dbReference type="EMBL" id="BPQH01000012">
    <property type="protein sequence ID" value="GJD51083.1"/>
    <property type="molecule type" value="Genomic_DNA"/>
</dbReference>
<evidence type="ECO:0000313" key="1">
    <source>
        <dbReference type="EMBL" id="GJD51083.1"/>
    </source>
</evidence>